<accession>A0A8E0S3S9</accession>
<evidence type="ECO:0008006" key="3">
    <source>
        <dbReference type="Google" id="ProtNLM"/>
    </source>
</evidence>
<dbReference type="Proteomes" id="UP000728185">
    <property type="component" value="Unassembled WGS sequence"/>
</dbReference>
<organism evidence="1 2">
    <name type="scientific">Fasciolopsis buskii</name>
    <dbReference type="NCBI Taxonomy" id="27845"/>
    <lineage>
        <taxon>Eukaryota</taxon>
        <taxon>Metazoa</taxon>
        <taxon>Spiralia</taxon>
        <taxon>Lophotrochozoa</taxon>
        <taxon>Platyhelminthes</taxon>
        <taxon>Trematoda</taxon>
        <taxon>Digenea</taxon>
        <taxon>Plagiorchiida</taxon>
        <taxon>Echinostomata</taxon>
        <taxon>Echinostomatoidea</taxon>
        <taxon>Fasciolidae</taxon>
        <taxon>Fasciolopsis</taxon>
    </lineage>
</organism>
<comment type="caution">
    <text evidence="1">The sequence shown here is derived from an EMBL/GenBank/DDBJ whole genome shotgun (WGS) entry which is preliminary data.</text>
</comment>
<feature type="non-terminal residue" evidence="1">
    <location>
        <position position="1"/>
    </location>
</feature>
<keyword evidence="2" id="KW-1185">Reference proteome</keyword>
<evidence type="ECO:0000313" key="2">
    <source>
        <dbReference type="Proteomes" id="UP000728185"/>
    </source>
</evidence>
<sequence>LQQLVLAENWPASESSRDVSLSQSICTRTEFLTHLSSVLSCLLDPKLTPCPVIRKTALDIFGSFGPVNKWCVPRLLRLGLELESNESYVRTVVDKWITKAHEQFVLYKAGNVQEVVIEPIIDSVVVLGPSQIRYKFLRLISSALTSQSRNGLTISKPDHSADRNQQNKEFLQFLAPYLGVSGLVHVIRTATMDRLGALEVKCAASILLHLAESTSLDSSLLYVILGHVETLLDRTQSICPQFHVISSLPFLLLLLVHFIDLKSNEADLGRFAETLCKATDWCLDDLTLDTSELAVAVMRVLGLLSLDLVRSLLEVSTKPLMFLLYCMLNFGEYHLQTVACDACQRMITDSNQTEIGLPQPYVLMPRLIQWLVKSVGFAPENFVRSLLIPFLKQISVRSSELSKDIRVFAHGSEDRVFDVMFTIETSIPVLTALMSSSDKQIGEILLASWTEFRSRLDYWWLDQLKQVEVGEYLLDTKNRISLDLIDQLVKFLSEDWYCVVARC</sequence>
<reference evidence="1" key="1">
    <citation type="submission" date="2019-05" db="EMBL/GenBank/DDBJ databases">
        <title>Annotation for the trematode Fasciolopsis buski.</title>
        <authorList>
            <person name="Choi Y.-J."/>
        </authorList>
    </citation>
    <scope>NUCLEOTIDE SEQUENCE</scope>
    <source>
        <strain evidence="1">HT</strain>
        <tissue evidence="1">Whole worm</tissue>
    </source>
</reference>
<dbReference type="OrthoDB" id="10526784at2759"/>
<proteinExistence type="predicted"/>
<protein>
    <recommendedName>
        <fullName evidence="3">ARM repeat superfamily protein</fullName>
    </recommendedName>
</protein>
<dbReference type="EMBL" id="LUCM01003444">
    <property type="protein sequence ID" value="KAA0195793.1"/>
    <property type="molecule type" value="Genomic_DNA"/>
</dbReference>
<evidence type="ECO:0000313" key="1">
    <source>
        <dbReference type="EMBL" id="KAA0195793.1"/>
    </source>
</evidence>
<name>A0A8E0S3S9_9TREM</name>
<dbReference type="AlphaFoldDB" id="A0A8E0S3S9"/>
<gene>
    <name evidence="1" type="ORF">FBUS_05511</name>
</gene>